<comment type="subcellular location">
    <subcellularLocation>
        <location evidence="1">Membrane</location>
        <topology evidence="1">Single-pass type II membrane protein</topology>
    </subcellularLocation>
</comment>
<evidence type="ECO:0000256" key="9">
    <source>
        <dbReference type="ARBA" id="ARBA00022968"/>
    </source>
</evidence>
<dbReference type="GO" id="GO:0016263">
    <property type="term" value="F:glycoprotein-N-acetylgalactosamine 3-beta-galactosyltransferase activity"/>
    <property type="evidence" value="ECO:0007669"/>
    <property type="project" value="UniProtKB-EC"/>
</dbReference>
<dbReference type="PANTHER" id="PTHR23033">
    <property type="entry name" value="BETA1,3-GALACTOSYLTRANSFERASE"/>
    <property type="match status" value="1"/>
</dbReference>
<sequence length="478" mass="56180">MSMLHYMFIPPGIDSRIYYFPADTLLTDELKKKVRVCALILTMPISKLTKAVHVKATWARRFNGYVFISSEDDPSLPSIRVVETESRAILWEKTRQAFMYAKKNFLNDYDFFMKADDDSYVIVENLRFILSKMDPSVPFIMGRRFKKYVKQGYLSGGAGYVVSRAALKLIAEGMEKEVVDCQKRGGAEDVNLGACAERVGVKMIDSLDEHGEEAFHPFYPAYMLDKAAMDHTRWVHSYNYYPIKTGFDCCSDHSVSFHYVSSKDMYMLDYLIYHLYPYDDRTLADKLAEKVRIFGMIITMPQNKLTKAIHAKETWARRLNGYIFISSEDDKNLRSIRVVEKEGRYMLWEKTRQAIIYAYRNHADDYDYFMKADDDTYVIVENLRYILSTRIPDEPFFMGRRFIELIDRNPWIHSYNYHPMKTGLDCCSDHTASFHYISPDWMYVLEFLVYHLYPYGIARDLQQYETLLNMSKTKTDKI</sequence>
<keyword evidence="7" id="KW-0812">Transmembrane</keyword>
<keyword evidence="6" id="KW-0808">Transferase</keyword>
<evidence type="ECO:0000256" key="5">
    <source>
        <dbReference type="ARBA" id="ARBA00022676"/>
    </source>
</evidence>
<comment type="similarity">
    <text evidence="3">Belongs to the glycosyltransferase 31 family. Beta3-Gal-T subfamily.</text>
</comment>
<feature type="domain" description="Fringe-like glycosyltransferase" evidence="12">
    <location>
        <begin position="312"/>
        <end position="404"/>
    </location>
</feature>
<evidence type="ECO:0000256" key="2">
    <source>
        <dbReference type="ARBA" id="ARBA00004922"/>
    </source>
</evidence>
<keyword evidence="8" id="KW-0547">Nucleotide-binding</keyword>
<dbReference type="GO" id="GO:0000166">
    <property type="term" value="F:nucleotide binding"/>
    <property type="evidence" value="ECO:0007669"/>
    <property type="project" value="UniProtKB-KW"/>
</dbReference>
<protein>
    <recommendedName>
        <fullName evidence="4">N-acetylgalactosaminide beta-1,3-galactosyltransferase</fullName>
        <ecNumber evidence="4">2.4.1.122</ecNumber>
    </recommendedName>
</protein>
<dbReference type="Proteomes" id="UP000274504">
    <property type="component" value="Unassembled WGS sequence"/>
</dbReference>
<comment type="pathway">
    <text evidence="2">Protein modification; protein glycosylation.</text>
</comment>
<dbReference type="GO" id="GO:0016020">
    <property type="term" value="C:membrane"/>
    <property type="evidence" value="ECO:0007669"/>
    <property type="project" value="UniProtKB-SubCell"/>
</dbReference>
<organism evidence="15">
    <name type="scientific">Hymenolepis diminuta</name>
    <name type="common">Rat tapeworm</name>
    <dbReference type="NCBI Taxonomy" id="6216"/>
    <lineage>
        <taxon>Eukaryota</taxon>
        <taxon>Metazoa</taxon>
        <taxon>Spiralia</taxon>
        <taxon>Lophotrochozoa</taxon>
        <taxon>Platyhelminthes</taxon>
        <taxon>Cestoda</taxon>
        <taxon>Eucestoda</taxon>
        <taxon>Cyclophyllidea</taxon>
        <taxon>Hymenolepididae</taxon>
        <taxon>Hymenolepis</taxon>
    </lineage>
</organism>
<dbReference type="EC" id="2.4.1.122" evidence="4"/>
<evidence type="ECO:0000256" key="11">
    <source>
        <dbReference type="ARBA" id="ARBA00023136"/>
    </source>
</evidence>
<keyword evidence="11" id="KW-0472">Membrane</keyword>
<evidence type="ECO:0000256" key="1">
    <source>
        <dbReference type="ARBA" id="ARBA00004606"/>
    </source>
</evidence>
<keyword evidence="9" id="KW-0735">Signal-anchor</keyword>
<evidence type="ECO:0000256" key="3">
    <source>
        <dbReference type="ARBA" id="ARBA00006462"/>
    </source>
</evidence>
<reference evidence="13 14" key="2">
    <citation type="submission" date="2018-11" db="EMBL/GenBank/DDBJ databases">
        <authorList>
            <consortium name="Pathogen Informatics"/>
        </authorList>
    </citation>
    <scope>NUCLEOTIDE SEQUENCE [LARGE SCALE GENOMIC DNA]</scope>
</reference>
<dbReference type="Pfam" id="PF02434">
    <property type="entry name" value="Fringe"/>
    <property type="match status" value="2"/>
</dbReference>
<dbReference type="InterPro" id="IPR026050">
    <property type="entry name" value="C1GALT1/C1GALT1_chp1"/>
</dbReference>
<keyword evidence="5" id="KW-0328">Glycosyltransferase</keyword>
<evidence type="ECO:0000313" key="14">
    <source>
        <dbReference type="Proteomes" id="UP000274504"/>
    </source>
</evidence>
<evidence type="ECO:0000259" key="12">
    <source>
        <dbReference type="Pfam" id="PF02434"/>
    </source>
</evidence>
<accession>A0A158QDG4</accession>
<dbReference type="UniPathway" id="UPA00378"/>
<evidence type="ECO:0000256" key="8">
    <source>
        <dbReference type="ARBA" id="ARBA00022741"/>
    </source>
</evidence>
<evidence type="ECO:0000256" key="10">
    <source>
        <dbReference type="ARBA" id="ARBA00022989"/>
    </source>
</evidence>
<dbReference type="WBParaSite" id="HDID_0000296501-mRNA-1">
    <property type="protein sequence ID" value="HDID_0000296501-mRNA-1"/>
    <property type="gene ID" value="HDID_0000296501"/>
</dbReference>
<evidence type="ECO:0000256" key="4">
    <source>
        <dbReference type="ARBA" id="ARBA00012557"/>
    </source>
</evidence>
<evidence type="ECO:0000313" key="13">
    <source>
        <dbReference type="EMBL" id="VDL24616.1"/>
    </source>
</evidence>
<dbReference type="PANTHER" id="PTHR23033:SF14">
    <property type="entry name" value="GLYCOPROTEIN-N-ACETYLGALACTOSAMINE 3-BETA-GALACTOSYLTRANSFERASE 1-RELATED"/>
    <property type="match status" value="1"/>
</dbReference>
<evidence type="ECO:0000313" key="15">
    <source>
        <dbReference type="WBParaSite" id="HDID_0000296501-mRNA-1"/>
    </source>
</evidence>
<gene>
    <name evidence="13" type="ORF">HDID_LOCUS2963</name>
</gene>
<evidence type="ECO:0000256" key="6">
    <source>
        <dbReference type="ARBA" id="ARBA00022679"/>
    </source>
</evidence>
<dbReference type="STRING" id="6216.A0A158QDG4"/>
<name>A0A158QDG4_HYMDI</name>
<dbReference type="OrthoDB" id="414175at2759"/>
<evidence type="ECO:0000256" key="7">
    <source>
        <dbReference type="ARBA" id="ARBA00022692"/>
    </source>
</evidence>
<dbReference type="EMBL" id="UYSG01000812">
    <property type="protein sequence ID" value="VDL24616.1"/>
    <property type="molecule type" value="Genomic_DNA"/>
</dbReference>
<proteinExistence type="inferred from homology"/>
<dbReference type="InterPro" id="IPR003378">
    <property type="entry name" value="Fringe-like_glycosylTrfase"/>
</dbReference>
<feature type="domain" description="Fringe-like glycosyltransferase" evidence="12">
    <location>
        <begin position="54"/>
        <end position="250"/>
    </location>
</feature>
<dbReference type="AlphaFoldDB" id="A0A158QDG4"/>
<reference evidence="15" key="1">
    <citation type="submission" date="2016-04" db="UniProtKB">
        <authorList>
            <consortium name="WormBaseParasite"/>
        </authorList>
    </citation>
    <scope>IDENTIFICATION</scope>
</reference>
<dbReference type="Gene3D" id="3.90.550.50">
    <property type="match status" value="2"/>
</dbReference>
<keyword evidence="10" id="KW-1133">Transmembrane helix</keyword>